<dbReference type="InterPro" id="IPR027417">
    <property type="entry name" value="P-loop_NTPase"/>
</dbReference>
<evidence type="ECO:0000256" key="3">
    <source>
        <dbReference type="ARBA" id="ARBA00022692"/>
    </source>
</evidence>
<dbReference type="Pfam" id="PF00664">
    <property type="entry name" value="ABC_membrane"/>
    <property type="match status" value="2"/>
</dbReference>
<feature type="transmembrane region" description="Helical" evidence="8">
    <location>
        <begin position="201"/>
        <end position="218"/>
    </location>
</feature>
<name>A0A367LGT0_9HYPO</name>
<dbReference type="PANTHER" id="PTHR43394:SF15">
    <property type="entry name" value="ALPHA-FACTOR-TRANSPORTING ATPASE"/>
    <property type="match status" value="1"/>
</dbReference>
<keyword evidence="3 8" id="KW-0812">Transmembrane</keyword>
<keyword evidence="2" id="KW-0813">Transport</keyword>
<dbReference type="GO" id="GO:0090374">
    <property type="term" value="P:oligopeptide export from mitochondrion"/>
    <property type="evidence" value="ECO:0007669"/>
    <property type="project" value="TreeGrafter"/>
</dbReference>
<feature type="domain" description="ABC transporter" evidence="9">
    <location>
        <begin position="1126"/>
        <end position="1372"/>
    </location>
</feature>
<evidence type="ECO:0000313" key="12">
    <source>
        <dbReference type="Proteomes" id="UP000253664"/>
    </source>
</evidence>
<dbReference type="SUPFAM" id="SSF52540">
    <property type="entry name" value="P-loop containing nucleoside triphosphate hydrolases"/>
    <property type="match status" value="2"/>
</dbReference>
<dbReference type="FunFam" id="3.40.50.300:FF:000604">
    <property type="entry name" value="ABC transporter B family member 28"/>
    <property type="match status" value="1"/>
</dbReference>
<organism evidence="11 12">
    <name type="scientific">Ophiocordyceps polyrhachis-furcata BCC 54312</name>
    <dbReference type="NCBI Taxonomy" id="1330021"/>
    <lineage>
        <taxon>Eukaryota</taxon>
        <taxon>Fungi</taxon>
        <taxon>Dikarya</taxon>
        <taxon>Ascomycota</taxon>
        <taxon>Pezizomycotina</taxon>
        <taxon>Sordariomycetes</taxon>
        <taxon>Hypocreomycetidae</taxon>
        <taxon>Hypocreales</taxon>
        <taxon>Ophiocordycipitaceae</taxon>
        <taxon>Ophiocordyceps</taxon>
    </lineage>
</organism>
<dbReference type="PROSITE" id="PS50893">
    <property type="entry name" value="ABC_TRANSPORTER_2"/>
    <property type="match status" value="2"/>
</dbReference>
<dbReference type="InterPro" id="IPR036640">
    <property type="entry name" value="ABC1_TM_sf"/>
</dbReference>
<feature type="transmembrane region" description="Helical" evidence="8">
    <location>
        <begin position="174"/>
        <end position="195"/>
    </location>
</feature>
<feature type="domain" description="ABC transporter" evidence="9">
    <location>
        <begin position="376"/>
        <end position="615"/>
    </location>
</feature>
<dbReference type="InterPro" id="IPR017871">
    <property type="entry name" value="ABC_transporter-like_CS"/>
</dbReference>
<dbReference type="Gene3D" id="3.40.50.300">
    <property type="entry name" value="P-loop containing nucleotide triphosphate hydrolases"/>
    <property type="match status" value="2"/>
</dbReference>
<evidence type="ECO:0000259" key="9">
    <source>
        <dbReference type="PROSITE" id="PS50893"/>
    </source>
</evidence>
<dbReference type="STRING" id="1330021.A0A367LGT0"/>
<dbReference type="InterPro" id="IPR003439">
    <property type="entry name" value="ABC_transporter-like_ATP-bd"/>
</dbReference>
<dbReference type="GO" id="GO:0015421">
    <property type="term" value="F:ABC-type oligopeptide transporter activity"/>
    <property type="evidence" value="ECO:0007669"/>
    <property type="project" value="TreeGrafter"/>
</dbReference>
<evidence type="ECO:0000313" key="11">
    <source>
        <dbReference type="EMBL" id="RCI13620.1"/>
    </source>
</evidence>
<keyword evidence="5" id="KW-0067">ATP-binding</keyword>
<feature type="domain" description="ABC transmembrane type-1" evidence="10">
    <location>
        <begin position="52"/>
        <end position="341"/>
    </location>
</feature>
<dbReference type="GO" id="GO:0005524">
    <property type="term" value="F:ATP binding"/>
    <property type="evidence" value="ECO:0007669"/>
    <property type="project" value="UniProtKB-KW"/>
</dbReference>
<dbReference type="InterPro" id="IPR011527">
    <property type="entry name" value="ABC1_TM_dom"/>
</dbReference>
<dbReference type="CDD" id="cd18577">
    <property type="entry name" value="ABC_6TM_Pgp_ABCB1_D1_like"/>
    <property type="match status" value="1"/>
</dbReference>
<evidence type="ECO:0000256" key="2">
    <source>
        <dbReference type="ARBA" id="ARBA00022448"/>
    </source>
</evidence>
<keyword evidence="12" id="KW-1185">Reference proteome</keyword>
<dbReference type="GO" id="GO:0005743">
    <property type="term" value="C:mitochondrial inner membrane"/>
    <property type="evidence" value="ECO:0007669"/>
    <property type="project" value="TreeGrafter"/>
</dbReference>
<keyword evidence="7 8" id="KW-0472">Membrane</keyword>
<feature type="transmembrane region" description="Helical" evidence="8">
    <location>
        <begin position="803"/>
        <end position="832"/>
    </location>
</feature>
<sequence>MLEPKAFMDSDSGDFCYELSKPLPPLPQDVKQSWGSIFAFTTRRHYLVLFPAILASLAVAALHTVLAIVLGRIFEVVARFGNGNLSGHDAFEAVSRWCLVLLGLGFATCLVNAAFLALWVAFGELQADNARRRVFQSLLAKDMAWFDTLEHGLPGLLSRIQTQTRELQSATAQILGFFLCNVLASCASLIVAMYYSWKMTLVLLATLPVCVTVLYLAARKLEPAIRDQKMRLERATKLARASLAAIDLVKVFNSSSRELRQYREALGLAGAQFRIQARCNSVQMGYTSFWVVTIFILGFWYGVVLVRDGLQPGQVVTTIYSTLAAVQAAEALVSHWLILSKGVAAGSFLWRLVEGGAEDIDGDAHRCRLEYCVGDVEFTDVSFAYPSNPAKAVLQRVSFVFPAGQTTFVVGKSGSGKSTIGSLVANLYQPSSGSIAVDGQPLDRLDTSWIRENVTLIQQESALFIGSLYNNVALGHSNPDLAPKREVLTACQAAMLQSTIATLPQGLDTKVGPGGIDLSGGQKQRVALARAYLRNPTVLVLDEVTSSLDQVSRGLVMDAIREWRKDKTTIIITHDVASIGDDEYVYVLDKAAVARQGFKRDLDDLGWLADDDERRNGIPSRGPEDSIDAANSNLAFVASPSAHRASAGGLPSPTKTGARMSLGIKAGGALQTRTQDMTFCSGDSRAERSISCRAASKELRPLTSIRGRLGLGSGSEEKRMISNVDDDDNNNNNNKNRCCYGQNDDDRPAFVFGAAERRKGVPKLRQTTREVTEEQDSSPRHAPLLSILRTVWPLLPRKKRITLAFGLVVCLVGAATTPVFAYCLSQLMAIMWSSGDKLSEARPWALYLLAMAVADGLGTGVGQYLLDVAGQAWVDGVRAEALSRILRQPKPWFDEAKHAPGRVVECLERNAEEMRHLIGRILPILVFVGVIMTGSVVWALVVSWRLTLVALSPMPLTVAAVRGYAAVSSKWERRCNVGAEDSSALMTETLANIRLVRSLDLAAHQTRRYSASAAHTRSLGMMRAVRTSWLYGLYQSTSYGLTALVFYYGMKLLAGGDGVDVTAVLRVITLLLFGIGTSCEMLNGLPQLTLAQAAAGPLLAYAALPSSSRERLGRRKKKSAVEPVPLRMSELAFAYRGRDLVLRRISLDISPGQSIAIVGASGCGKSTLLSLMLGLYAPDDDVDGRPSLSFSGVAIADVDLSRLRSAAALVPQSPFVFPATVAENMLYGLPEASPLRGDRSWLEAATRAAGLHDFVSSLPRGYATLVGDGGQALSVGQAQRLAIARALVRRPKLLLMDEPTSALDAEAARAVRRAVRRVAGRSGTTVVVATHCPRMMRSVDRVIVLGNGLVIEQGRYDELIRNGGALSHLVSGGRWMDGQTMSG</sequence>
<feature type="transmembrane region" description="Helical" evidence="8">
    <location>
        <begin position="844"/>
        <end position="866"/>
    </location>
</feature>
<dbReference type="GO" id="GO:0016887">
    <property type="term" value="F:ATP hydrolysis activity"/>
    <property type="evidence" value="ECO:0007669"/>
    <property type="project" value="InterPro"/>
</dbReference>
<feature type="transmembrane region" description="Helical" evidence="8">
    <location>
        <begin position="94"/>
        <end position="122"/>
    </location>
</feature>
<feature type="transmembrane region" description="Helical" evidence="8">
    <location>
        <begin position="46"/>
        <end position="74"/>
    </location>
</feature>
<dbReference type="InterPro" id="IPR039421">
    <property type="entry name" value="Type_1_exporter"/>
</dbReference>
<evidence type="ECO:0000256" key="7">
    <source>
        <dbReference type="ARBA" id="ARBA00023136"/>
    </source>
</evidence>
<evidence type="ECO:0000256" key="1">
    <source>
        <dbReference type="ARBA" id="ARBA00004141"/>
    </source>
</evidence>
<feature type="transmembrane region" description="Helical" evidence="8">
    <location>
        <begin position="1029"/>
        <end position="1049"/>
    </location>
</feature>
<evidence type="ECO:0000259" key="10">
    <source>
        <dbReference type="PROSITE" id="PS50929"/>
    </source>
</evidence>
<evidence type="ECO:0000256" key="5">
    <source>
        <dbReference type="ARBA" id="ARBA00022840"/>
    </source>
</evidence>
<dbReference type="Gene3D" id="1.20.1560.10">
    <property type="entry name" value="ABC transporter type 1, transmembrane domain"/>
    <property type="match status" value="2"/>
</dbReference>
<comment type="caution">
    <text evidence="11">The sequence shown here is derived from an EMBL/GenBank/DDBJ whole genome shotgun (WGS) entry which is preliminary data.</text>
</comment>
<feature type="transmembrane region" description="Helical" evidence="8">
    <location>
        <begin position="917"/>
        <end position="940"/>
    </location>
</feature>
<feature type="domain" description="ABC transmembrane type-1" evidence="10">
    <location>
        <begin position="804"/>
        <end position="1090"/>
    </location>
</feature>
<protein>
    <submittedName>
        <fullName evidence="11">Uncharacterized protein</fullName>
    </submittedName>
</protein>
<dbReference type="OrthoDB" id="6500128at2759"/>
<dbReference type="PROSITE" id="PS00211">
    <property type="entry name" value="ABC_TRANSPORTER_1"/>
    <property type="match status" value="2"/>
</dbReference>
<gene>
    <name evidence="11" type="ORF">L249_5568</name>
</gene>
<proteinExistence type="predicted"/>
<dbReference type="SUPFAM" id="SSF90123">
    <property type="entry name" value="ABC transporter transmembrane region"/>
    <property type="match status" value="2"/>
</dbReference>
<dbReference type="SMART" id="SM00382">
    <property type="entry name" value="AAA"/>
    <property type="match status" value="2"/>
</dbReference>
<dbReference type="Pfam" id="PF00005">
    <property type="entry name" value="ABC_tran"/>
    <property type="match status" value="2"/>
</dbReference>
<dbReference type="PROSITE" id="PS50929">
    <property type="entry name" value="ABC_TM1F"/>
    <property type="match status" value="2"/>
</dbReference>
<reference evidence="11 12" key="1">
    <citation type="journal article" date="2015" name="BMC Genomics">
        <title>Insights from the genome of Ophiocordyceps polyrhachis-furcata to pathogenicity and host specificity in insect fungi.</title>
        <authorList>
            <person name="Wichadakul D."/>
            <person name="Kobmoo N."/>
            <person name="Ingsriswang S."/>
            <person name="Tangphatsornruang S."/>
            <person name="Chantasingh D."/>
            <person name="Luangsa-ard J.J."/>
            <person name="Eurwilaichitr L."/>
        </authorList>
    </citation>
    <scope>NUCLEOTIDE SEQUENCE [LARGE SCALE GENOMIC DNA]</scope>
    <source>
        <strain evidence="11 12">BCC 54312</strain>
    </source>
</reference>
<comment type="subcellular location">
    <subcellularLocation>
        <location evidence="1">Membrane</location>
        <topology evidence="1">Multi-pass membrane protein</topology>
    </subcellularLocation>
</comment>
<dbReference type="CDD" id="cd18578">
    <property type="entry name" value="ABC_6TM_Pgp_ABCB1_D2_like"/>
    <property type="match status" value="1"/>
</dbReference>
<dbReference type="FunFam" id="3.40.50.300:FF:001471">
    <property type="entry name" value="P-loop containing nucleoside triphosphate hydrolase protein"/>
    <property type="match status" value="1"/>
</dbReference>
<dbReference type="InterPro" id="IPR003593">
    <property type="entry name" value="AAA+_ATPase"/>
</dbReference>
<evidence type="ECO:0000256" key="6">
    <source>
        <dbReference type="ARBA" id="ARBA00022989"/>
    </source>
</evidence>
<evidence type="ECO:0000256" key="4">
    <source>
        <dbReference type="ARBA" id="ARBA00022741"/>
    </source>
</evidence>
<keyword evidence="6 8" id="KW-1133">Transmembrane helix</keyword>
<accession>A0A367LGT0</accession>
<dbReference type="Proteomes" id="UP000253664">
    <property type="component" value="Unassembled WGS sequence"/>
</dbReference>
<feature type="transmembrane region" description="Helical" evidence="8">
    <location>
        <begin position="284"/>
        <end position="306"/>
    </location>
</feature>
<keyword evidence="4" id="KW-0547">Nucleotide-binding</keyword>
<evidence type="ECO:0000256" key="8">
    <source>
        <dbReference type="SAM" id="Phobius"/>
    </source>
</evidence>
<dbReference type="EMBL" id="LKCN02000006">
    <property type="protein sequence ID" value="RCI13620.1"/>
    <property type="molecule type" value="Genomic_DNA"/>
</dbReference>
<dbReference type="PANTHER" id="PTHR43394">
    <property type="entry name" value="ATP-DEPENDENT PERMEASE MDL1, MITOCHONDRIAL"/>
    <property type="match status" value="1"/>
</dbReference>